<evidence type="ECO:0000256" key="2">
    <source>
        <dbReference type="ARBA" id="ARBA00023015"/>
    </source>
</evidence>
<evidence type="ECO:0000313" key="7">
    <source>
        <dbReference type="EMBL" id="SEK57628.1"/>
    </source>
</evidence>
<feature type="domain" description="RNA polymerase sigma factor 70 region 4 type 2" evidence="6">
    <location>
        <begin position="150"/>
        <end position="202"/>
    </location>
</feature>
<dbReference type="Gene3D" id="1.10.1740.10">
    <property type="match status" value="1"/>
</dbReference>
<dbReference type="Proteomes" id="UP000198916">
    <property type="component" value="Unassembled WGS sequence"/>
</dbReference>
<dbReference type="GO" id="GO:0003677">
    <property type="term" value="F:DNA binding"/>
    <property type="evidence" value="ECO:0007669"/>
    <property type="project" value="InterPro"/>
</dbReference>
<evidence type="ECO:0000256" key="3">
    <source>
        <dbReference type="ARBA" id="ARBA00023082"/>
    </source>
</evidence>
<keyword evidence="8" id="KW-1185">Reference proteome</keyword>
<name>A0A1H7I5B6_9SPHI</name>
<dbReference type="AlphaFoldDB" id="A0A1H7I5B6"/>
<comment type="similarity">
    <text evidence="1">Belongs to the sigma-70 factor family. ECF subfamily.</text>
</comment>
<evidence type="ECO:0000259" key="5">
    <source>
        <dbReference type="Pfam" id="PF04542"/>
    </source>
</evidence>
<dbReference type="PANTHER" id="PTHR43133:SF46">
    <property type="entry name" value="RNA POLYMERASE SIGMA-70 FACTOR ECF SUBFAMILY"/>
    <property type="match status" value="1"/>
</dbReference>
<dbReference type="PANTHER" id="PTHR43133">
    <property type="entry name" value="RNA POLYMERASE ECF-TYPE SIGMA FACTO"/>
    <property type="match status" value="1"/>
</dbReference>
<sequence>MSGMLNVPLHIRNQNVKFVITNYKRALLNKPHIETDAELLERISKDDQTAFKALYKRYWRRCYSLVLRRSGDTTLAEDLTQSVFISLWEKRRSAAIKHVGAYLSAAVRFQFITYLKSQLNEDAYISHSLQEQNDSQNPVEASMRIKELNEAIDKGVDMMPPKTKAIYTLSRTEHYSVKEIAHKLNLSEKAVEYHITQSLKTMRLALKDFLPLALIFQDFF</sequence>
<keyword evidence="4" id="KW-0804">Transcription</keyword>
<reference evidence="8" key="1">
    <citation type="submission" date="2016-10" db="EMBL/GenBank/DDBJ databases">
        <authorList>
            <person name="Varghese N."/>
            <person name="Submissions S."/>
        </authorList>
    </citation>
    <scope>NUCLEOTIDE SEQUENCE [LARGE SCALE GENOMIC DNA]</scope>
    <source>
        <strain evidence="8">Jip14</strain>
    </source>
</reference>
<dbReference type="InterPro" id="IPR039425">
    <property type="entry name" value="RNA_pol_sigma-70-like"/>
</dbReference>
<dbReference type="Pfam" id="PF04542">
    <property type="entry name" value="Sigma70_r2"/>
    <property type="match status" value="1"/>
</dbReference>
<dbReference type="GO" id="GO:0006352">
    <property type="term" value="P:DNA-templated transcription initiation"/>
    <property type="evidence" value="ECO:0007669"/>
    <property type="project" value="InterPro"/>
</dbReference>
<gene>
    <name evidence="7" type="ORF">SAMN05421740_102124</name>
</gene>
<dbReference type="SUPFAM" id="SSF88659">
    <property type="entry name" value="Sigma3 and sigma4 domains of RNA polymerase sigma factors"/>
    <property type="match status" value="1"/>
</dbReference>
<dbReference type="SUPFAM" id="SSF88946">
    <property type="entry name" value="Sigma2 domain of RNA polymerase sigma factors"/>
    <property type="match status" value="1"/>
</dbReference>
<dbReference type="InterPro" id="IPR007627">
    <property type="entry name" value="RNA_pol_sigma70_r2"/>
</dbReference>
<evidence type="ECO:0000259" key="6">
    <source>
        <dbReference type="Pfam" id="PF08281"/>
    </source>
</evidence>
<dbReference type="NCBIfam" id="TIGR02985">
    <property type="entry name" value="Sig70_bacteroi1"/>
    <property type="match status" value="1"/>
</dbReference>
<keyword evidence="3" id="KW-0731">Sigma factor</keyword>
<dbReference type="InterPro" id="IPR036388">
    <property type="entry name" value="WH-like_DNA-bd_sf"/>
</dbReference>
<dbReference type="InterPro" id="IPR013249">
    <property type="entry name" value="RNA_pol_sigma70_r4_t2"/>
</dbReference>
<dbReference type="Gene3D" id="1.10.10.10">
    <property type="entry name" value="Winged helix-like DNA-binding domain superfamily/Winged helix DNA-binding domain"/>
    <property type="match status" value="1"/>
</dbReference>
<dbReference type="Pfam" id="PF08281">
    <property type="entry name" value="Sigma70_r4_2"/>
    <property type="match status" value="1"/>
</dbReference>
<keyword evidence="2" id="KW-0805">Transcription regulation</keyword>
<dbReference type="STRING" id="332977.SAMN05421740_102124"/>
<organism evidence="7 8">
    <name type="scientific">Parapedobacter koreensis</name>
    <dbReference type="NCBI Taxonomy" id="332977"/>
    <lineage>
        <taxon>Bacteria</taxon>
        <taxon>Pseudomonadati</taxon>
        <taxon>Bacteroidota</taxon>
        <taxon>Sphingobacteriia</taxon>
        <taxon>Sphingobacteriales</taxon>
        <taxon>Sphingobacteriaceae</taxon>
        <taxon>Parapedobacter</taxon>
    </lineage>
</organism>
<protein>
    <submittedName>
        <fullName evidence="7">RNA polymerase sigma-70 factor, ECF subfamily</fullName>
    </submittedName>
</protein>
<dbReference type="EMBL" id="FNZR01000002">
    <property type="protein sequence ID" value="SEK57628.1"/>
    <property type="molecule type" value="Genomic_DNA"/>
</dbReference>
<dbReference type="InterPro" id="IPR014284">
    <property type="entry name" value="RNA_pol_sigma-70_dom"/>
</dbReference>
<accession>A0A1H7I5B6</accession>
<evidence type="ECO:0000256" key="1">
    <source>
        <dbReference type="ARBA" id="ARBA00010641"/>
    </source>
</evidence>
<proteinExistence type="inferred from homology"/>
<feature type="domain" description="RNA polymerase sigma-70 region 2" evidence="5">
    <location>
        <begin position="54"/>
        <end position="118"/>
    </location>
</feature>
<dbReference type="GO" id="GO:0016987">
    <property type="term" value="F:sigma factor activity"/>
    <property type="evidence" value="ECO:0007669"/>
    <property type="project" value="UniProtKB-KW"/>
</dbReference>
<dbReference type="InterPro" id="IPR013325">
    <property type="entry name" value="RNA_pol_sigma_r2"/>
</dbReference>
<dbReference type="InterPro" id="IPR013324">
    <property type="entry name" value="RNA_pol_sigma_r3/r4-like"/>
</dbReference>
<evidence type="ECO:0000313" key="8">
    <source>
        <dbReference type="Proteomes" id="UP000198916"/>
    </source>
</evidence>
<dbReference type="InterPro" id="IPR014327">
    <property type="entry name" value="RNA_pol_sigma70_bacteroid"/>
</dbReference>
<evidence type="ECO:0000256" key="4">
    <source>
        <dbReference type="ARBA" id="ARBA00023163"/>
    </source>
</evidence>
<dbReference type="NCBIfam" id="TIGR02937">
    <property type="entry name" value="sigma70-ECF"/>
    <property type="match status" value="1"/>
</dbReference>